<feature type="compositionally biased region" description="Polar residues" evidence="1">
    <location>
        <begin position="754"/>
        <end position="768"/>
    </location>
</feature>
<protein>
    <submittedName>
        <fullName evidence="2">Uncharacterized protein</fullName>
    </submittedName>
</protein>
<feature type="region of interest" description="Disordered" evidence="1">
    <location>
        <begin position="860"/>
        <end position="902"/>
    </location>
</feature>
<feature type="compositionally biased region" description="Basic and acidic residues" evidence="1">
    <location>
        <begin position="710"/>
        <end position="723"/>
    </location>
</feature>
<feature type="compositionally biased region" description="Basic and acidic residues" evidence="1">
    <location>
        <begin position="664"/>
        <end position="675"/>
    </location>
</feature>
<dbReference type="AlphaFoldDB" id="A0A2T7PWT9"/>
<feature type="compositionally biased region" description="Basic residues" evidence="1">
    <location>
        <begin position="882"/>
        <end position="896"/>
    </location>
</feature>
<gene>
    <name evidence="2" type="ORF">C0Q70_00495</name>
</gene>
<dbReference type="EMBL" id="PZQS01000001">
    <property type="protein sequence ID" value="PVD37893.1"/>
    <property type="molecule type" value="Genomic_DNA"/>
</dbReference>
<sequence>MRRCQGQKTVLTGTLCVRLIRKRGGDGVGPATSPSHSLADRGSVRHVTVISATVRFVGTSYCVVTPETYHLPTTNPSMACTASWLPYHPMYIPIFPHPHPPPQHQPQPSLRAPTRSISCQVTHIEDKLSSEGSQRPPKPRLRSHSVRACRGKDKAAVFGDDTTLDLKRASSIKYKAEKAKAITKDLNLKSSNINQEKEKGEKISLFSKIFGRKKKKHTDAGTATSTSSGGGNQSTEVEYATFSAQFPPPEWVWYQQQLERQKRTEEWVSQQVLKSANWQQFGLPVSSSVDSGTLSKARTESLHNQLHHAANAYNPAKSHIYATLSTIGPGQSVATDGGFRGMSEGSGVAARALSDKRREEETNMKQTNYATVSNAKKGHSHGHHHRHHHGYHKQKEHRKAHHENNYDVPASNLPAQGIAPSNVRVDDMEEITFIVLLVPFNRLVPFPGTPPHTTMCLHHKWTTKVADSGKLFANTGHRRSHRPRQRGHKAYSYYDTTVGTDISIEYKGRLPKKNSQVAQSRDSGVNFCAERDTIHFNGAEKSRGCSEHHPIINVISASIDNTGSTGVARYTTENSFGAEDPAGRHLEDRLECEGYSQDAMPSYVAVSYCDSSIGEEGAGEVVLCQAEINHRQVPQLVLDTEHRGDRGTLAEEPDVALSNAGSKDTLERTAGESEHSLQTVVVHSPNCSDVGSKTSSKTTGCGGSRTLSQDSHDRTDGKGKVQEVTRLGGELQELGVVDSGFNSPRNSDDKENQQHQTLGLPQMGNNQRHGQHGAKQLHQQAVSPQEEIPAPEHKSKHERIKAFVKQSNQMLEQRQINSLPGAHSHVSDLYSNYAGHGQPSTHLHLNQHYNSLPKPLHPIQHHHVQQQQLQLQPPQPASLNNQRHHHHHHHHGRPHSLHGTTYERPRSQGVWVAGEGSPPNDLHTFQQQQLNGKKFGLNGEFEVVGVV</sequence>
<feature type="compositionally biased region" description="Basic residues" evidence="1">
    <location>
        <begin position="137"/>
        <end position="148"/>
    </location>
</feature>
<organism evidence="2 3">
    <name type="scientific">Pomacea canaliculata</name>
    <name type="common">Golden apple snail</name>
    <dbReference type="NCBI Taxonomy" id="400727"/>
    <lineage>
        <taxon>Eukaryota</taxon>
        <taxon>Metazoa</taxon>
        <taxon>Spiralia</taxon>
        <taxon>Lophotrochozoa</taxon>
        <taxon>Mollusca</taxon>
        <taxon>Gastropoda</taxon>
        <taxon>Caenogastropoda</taxon>
        <taxon>Architaenioglossa</taxon>
        <taxon>Ampullarioidea</taxon>
        <taxon>Ampullariidae</taxon>
        <taxon>Pomacea</taxon>
    </lineage>
</organism>
<feature type="region of interest" description="Disordered" evidence="1">
    <location>
        <begin position="125"/>
        <end position="148"/>
    </location>
</feature>
<reference evidence="2 3" key="1">
    <citation type="submission" date="2018-04" db="EMBL/GenBank/DDBJ databases">
        <title>The genome of golden apple snail Pomacea canaliculata provides insight into stress tolerance and invasive adaptation.</title>
        <authorList>
            <person name="Liu C."/>
            <person name="Liu B."/>
            <person name="Ren Y."/>
            <person name="Zhang Y."/>
            <person name="Wang H."/>
            <person name="Li S."/>
            <person name="Jiang F."/>
            <person name="Yin L."/>
            <person name="Zhang G."/>
            <person name="Qian W."/>
            <person name="Fan W."/>
        </authorList>
    </citation>
    <scope>NUCLEOTIDE SEQUENCE [LARGE SCALE GENOMIC DNA]</scope>
    <source>
        <strain evidence="2">SZHN2017</strain>
        <tissue evidence="2">Muscle</tissue>
    </source>
</reference>
<name>A0A2T7PWT9_POMCA</name>
<feature type="compositionally biased region" description="Polar residues" evidence="1">
    <location>
        <begin position="676"/>
        <end position="709"/>
    </location>
</feature>
<evidence type="ECO:0000256" key="1">
    <source>
        <dbReference type="SAM" id="MobiDB-lite"/>
    </source>
</evidence>
<keyword evidence="3" id="KW-1185">Reference proteome</keyword>
<comment type="caution">
    <text evidence="2">The sequence shown here is derived from an EMBL/GenBank/DDBJ whole genome shotgun (WGS) entry which is preliminary data.</text>
</comment>
<evidence type="ECO:0000313" key="3">
    <source>
        <dbReference type="Proteomes" id="UP000245119"/>
    </source>
</evidence>
<feature type="region of interest" description="Disordered" evidence="1">
    <location>
        <begin position="375"/>
        <end position="402"/>
    </location>
</feature>
<feature type="compositionally biased region" description="Basic residues" evidence="1">
    <location>
        <begin position="376"/>
        <end position="401"/>
    </location>
</feature>
<accession>A0A2T7PWT9</accession>
<feature type="region of interest" description="Disordered" evidence="1">
    <location>
        <begin position="645"/>
        <end position="797"/>
    </location>
</feature>
<dbReference type="OrthoDB" id="10020110at2759"/>
<dbReference type="Proteomes" id="UP000245119">
    <property type="component" value="Linkage Group LG1"/>
</dbReference>
<proteinExistence type="predicted"/>
<evidence type="ECO:0000313" key="2">
    <source>
        <dbReference type="EMBL" id="PVD37893.1"/>
    </source>
</evidence>